<evidence type="ECO:0000256" key="1">
    <source>
        <dbReference type="SAM" id="MobiDB-lite"/>
    </source>
</evidence>
<dbReference type="OrthoDB" id="10518999at2759"/>
<feature type="region of interest" description="Disordered" evidence="1">
    <location>
        <begin position="27"/>
        <end position="48"/>
    </location>
</feature>
<dbReference type="Proteomes" id="UP000649617">
    <property type="component" value="Unassembled WGS sequence"/>
</dbReference>
<dbReference type="EMBL" id="CAJNIZ010018447">
    <property type="protein sequence ID" value="CAE7410089.1"/>
    <property type="molecule type" value="Genomic_DNA"/>
</dbReference>
<protein>
    <submittedName>
        <fullName evidence="2">Uncharacterized protein</fullName>
    </submittedName>
</protein>
<organism evidence="2 3">
    <name type="scientific">Symbiodinium pilosum</name>
    <name type="common">Dinoflagellate</name>
    <dbReference type="NCBI Taxonomy" id="2952"/>
    <lineage>
        <taxon>Eukaryota</taxon>
        <taxon>Sar</taxon>
        <taxon>Alveolata</taxon>
        <taxon>Dinophyceae</taxon>
        <taxon>Suessiales</taxon>
        <taxon>Symbiodiniaceae</taxon>
        <taxon>Symbiodinium</taxon>
    </lineage>
</organism>
<comment type="caution">
    <text evidence="2">The sequence shown here is derived from an EMBL/GenBank/DDBJ whole genome shotgun (WGS) entry which is preliminary data.</text>
</comment>
<dbReference type="AlphaFoldDB" id="A0A812QYQ2"/>
<feature type="compositionally biased region" description="Basic and acidic residues" evidence="1">
    <location>
        <begin position="35"/>
        <end position="48"/>
    </location>
</feature>
<evidence type="ECO:0000313" key="2">
    <source>
        <dbReference type="EMBL" id="CAE7410089.1"/>
    </source>
</evidence>
<evidence type="ECO:0000313" key="3">
    <source>
        <dbReference type="Proteomes" id="UP000649617"/>
    </source>
</evidence>
<feature type="region of interest" description="Disordered" evidence="1">
    <location>
        <begin position="135"/>
        <end position="185"/>
    </location>
</feature>
<sequence>EERRQFQKLQEVHARCGDHQKELAELREASTQAQADREELERLREENRASKQRAAALEAEKLGFEETLSRQQQAMKEMQTKLQEMMQHSKDSGSQAMVERLMKKAGICEEVVISTEQVWVRLYRDAMLRRERQAKLQAEKQAQQQRDRDVQEAQAHHRRESAEFFGITQPEAASPTRKEACYPPQPAAQGSPMCAWLRADLDLSPVRVMQAPRRRRILAPPKGTGLQNSHSAPSFRLDAG</sequence>
<proteinExistence type="predicted"/>
<feature type="non-terminal residue" evidence="2">
    <location>
        <position position="240"/>
    </location>
</feature>
<feature type="compositionally biased region" description="Basic and acidic residues" evidence="1">
    <location>
        <begin position="145"/>
        <end position="155"/>
    </location>
</feature>
<keyword evidence="3" id="KW-1185">Reference proteome</keyword>
<name>A0A812QYQ2_SYMPI</name>
<reference evidence="2" key="1">
    <citation type="submission" date="2021-02" db="EMBL/GenBank/DDBJ databases">
        <authorList>
            <person name="Dougan E. K."/>
            <person name="Rhodes N."/>
            <person name="Thang M."/>
            <person name="Chan C."/>
        </authorList>
    </citation>
    <scope>NUCLEOTIDE SEQUENCE</scope>
</reference>
<gene>
    <name evidence="2" type="ORF">SPIL2461_LOCUS10117</name>
</gene>
<accession>A0A812QYQ2</accession>
<feature type="region of interest" description="Disordered" evidence="1">
    <location>
        <begin position="215"/>
        <end position="240"/>
    </location>
</feature>